<comment type="caution">
    <text evidence="2">The sequence shown here is derived from an EMBL/GenBank/DDBJ whole genome shotgun (WGS) entry which is preliminary data.</text>
</comment>
<dbReference type="PANTHER" id="PTHR24413">
    <property type="entry name" value="SPECKLE-TYPE POZ PROTEIN"/>
    <property type="match status" value="1"/>
</dbReference>
<evidence type="ECO:0000313" key="3">
    <source>
        <dbReference type="Proteomes" id="UP001054945"/>
    </source>
</evidence>
<sequence>MLQNTRENTCTNITLPDLDIVTARKLIKFMYTDIVEDLTPDNAIHLYLVADMYKLLDLKNHCSEFLKNNFTLHNVCDVLIFSDKHGDDDLKISAQDYILSKGKEIIRLDVWQIFRESHQNLALEVMESMYLEDSD</sequence>
<name>A0AAV4WZM6_CAEEX</name>
<reference evidence="2 3" key="1">
    <citation type="submission" date="2021-06" db="EMBL/GenBank/DDBJ databases">
        <title>Caerostris extrusa draft genome.</title>
        <authorList>
            <person name="Kono N."/>
            <person name="Arakawa K."/>
        </authorList>
    </citation>
    <scope>NUCLEOTIDE SEQUENCE [LARGE SCALE GENOMIC DNA]</scope>
</reference>
<proteinExistence type="predicted"/>
<dbReference type="EMBL" id="BPLR01016894">
    <property type="protein sequence ID" value="GIY87150.1"/>
    <property type="molecule type" value="Genomic_DNA"/>
</dbReference>
<dbReference type="InterPro" id="IPR000210">
    <property type="entry name" value="BTB/POZ_dom"/>
</dbReference>
<dbReference type="InterPro" id="IPR011333">
    <property type="entry name" value="SKP1/BTB/POZ_sf"/>
</dbReference>
<gene>
    <name evidence="2" type="primary">spop_122</name>
    <name evidence="2" type="ORF">CEXT_14551</name>
</gene>
<dbReference type="Gene3D" id="3.30.710.10">
    <property type="entry name" value="Potassium Channel Kv1.1, Chain A"/>
    <property type="match status" value="1"/>
</dbReference>
<organism evidence="2 3">
    <name type="scientific">Caerostris extrusa</name>
    <name type="common">Bark spider</name>
    <name type="synonym">Caerostris bankana</name>
    <dbReference type="NCBI Taxonomy" id="172846"/>
    <lineage>
        <taxon>Eukaryota</taxon>
        <taxon>Metazoa</taxon>
        <taxon>Ecdysozoa</taxon>
        <taxon>Arthropoda</taxon>
        <taxon>Chelicerata</taxon>
        <taxon>Arachnida</taxon>
        <taxon>Araneae</taxon>
        <taxon>Araneomorphae</taxon>
        <taxon>Entelegynae</taxon>
        <taxon>Araneoidea</taxon>
        <taxon>Araneidae</taxon>
        <taxon>Caerostris</taxon>
    </lineage>
</organism>
<accession>A0AAV4WZM6</accession>
<dbReference type="SUPFAM" id="SSF54695">
    <property type="entry name" value="POZ domain"/>
    <property type="match status" value="1"/>
</dbReference>
<evidence type="ECO:0000313" key="2">
    <source>
        <dbReference type="EMBL" id="GIY87150.1"/>
    </source>
</evidence>
<dbReference type="AlphaFoldDB" id="A0AAV4WZM6"/>
<protein>
    <submittedName>
        <fullName evidence="2">Speckle-type POZ protein</fullName>
    </submittedName>
</protein>
<evidence type="ECO:0000259" key="1">
    <source>
        <dbReference type="Pfam" id="PF00651"/>
    </source>
</evidence>
<dbReference type="Pfam" id="PF00651">
    <property type="entry name" value="BTB"/>
    <property type="match status" value="1"/>
</dbReference>
<feature type="domain" description="BTB" evidence="1">
    <location>
        <begin position="1"/>
        <end position="69"/>
    </location>
</feature>
<keyword evidence="3" id="KW-1185">Reference proteome</keyword>
<dbReference type="Proteomes" id="UP001054945">
    <property type="component" value="Unassembled WGS sequence"/>
</dbReference>
<dbReference type="Gene3D" id="1.25.40.420">
    <property type="match status" value="1"/>
</dbReference>